<sequence>MTLRKFSPACLNDMQQQIIIFVLNSNLKCFRLFAKFSFFDASQILDRKGRCRKAQKKQYSSFIRKASVRFSLLPLDRKRRGCELETAANLRPRVSRTARSKVEYSFLAPRIRCLCLKGGRGRQGRQVPTLPDMCRLLSEVH</sequence>
<proteinExistence type="predicted"/>
<dbReference type="AlphaFoldDB" id="A0AA86VRG6"/>
<keyword evidence="3" id="KW-1185">Reference proteome</keyword>
<dbReference type="EMBL" id="CATOUU010001149">
    <property type="protein sequence ID" value="CAI9974458.1"/>
    <property type="molecule type" value="Genomic_DNA"/>
</dbReference>
<protein>
    <submittedName>
        <fullName evidence="2">Hypothetical_protein</fullName>
    </submittedName>
</protein>
<comment type="caution">
    <text evidence="1">The sequence shown here is derived from an EMBL/GenBank/DDBJ whole genome shotgun (WGS) entry which is preliminary data.</text>
</comment>
<dbReference type="Proteomes" id="UP001642409">
    <property type="component" value="Unassembled WGS sequence"/>
</dbReference>
<organism evidence="1">
    <name type="scientific">Hexamita inflata</name>
    <dbReference type="NCBI Taxonomy" id="28002"/>
    <lineage>
        <taxon>Eukaryota</taxon>
        <taxon>Metamonada</taxon>
        <taxon>Diplomonadida</taxon>
        <taxon>Hexamitidae</taxon>
        <taxon>Hexamitinae</taxon>
        <taxon>Hexamita</taxon>
    </lineage>
</organism>
<accession>A0AA86VRG6</accession>
<reference evidence="1" key="1">
    <citation type="submission" date="2023-06" db="EMBL/GenBank/DDBJ databases">
        <authorList>
            <person name="Kurt Z."/>
        </authorList>
    </citation>
    <scope>NUCLEOTIDE SEQUENCE</scope>
</reference>
<reference evidence="2 3" key="2">
    <citation type="submission" date="2024-07" db="EMBL/GenBank/DDBJ databases">
        <authorList>
            <person name="Akdeniz Z."/>
        </authorList>
    </citation>
    <scope>NUCLEOTIDE SEQUENCE [LARGE SCALE GENOMIC DNA]</scope>
</reference>
<evidence type="ECO:0000313" key="3">
    <source>
        <dbReference type="Proteomes" id="UP001642409"/>
    </source>
</evidence>
<evidence type="ECO:0000313" key="1">
    <source>
        <dbReference type="EMBL" id="CAI9974458.1"/>
    </source>
</evidence>
<dbReference type="EMBL" id="CAXDID020000340">
    <property type="protein sequence ID" value="CAL6079320.1"/>
    <property type="molecule type" value="Genomic_DNA"/>
</dbReference>
<gene>
    <name evidence="2" type="ORF">HINF_LOCUS59326</name>
    <name evidence="1" type="ORF">HINF_LOCUS62103</name>
</gene>
<name>A0AA86VRG6_9EUKA</name>
<evidence type="ECO:0000313" key="2">
    <source>
        <dbReference type="EMBL" id="CAL6079320.1"/>
    </source>
</evidence>